<sequence length="76" mass="7449">MWHTPHACTFTTASPGPGSGTVIVSMRTGSPLPGATTPRTCCAMAAALPSILAAETTLSSAFGAASTPASAPSVCR</sequence>
<dbReference type="EMBL" id="BAAAZG010000050">
    <property type="protein sequence ID" value="GAA4093560.1"/>
    <property type="molecule type" value="Genomic_DNA"/>
</dbReference>
<reference evidence="2" key="1">
    <citation type="journal article" date="2019" name="Int. J. Syst. Evol. Microbiol.">
        <title>The Global Catalogue of Microorganisms (GCM) 10K type strain sequencing project: providing services to taxonomists for standard genome sequencing and annotation.</title>
        <authorList>
            <consortium name="The Broad Institute Genomics Platform"/>
            <consortium name="The Broad Institute Genome Sequencing Center for Infectious Disease"/>
            <person name="Wu L."/>
            <person name="Ma J."/>
        </authorList>
    </citation>
    <scope>NUCLEOTIDE SEQUENCE [LARGE SCALE GENOMIC DNA]</scope>
    <source>
        <strain evidence="2">JCM 16702</strain>
    </source>
</reference>
<comment type="caution">
    <text evidence="1">The sequence shown here is derived from an EMBL/GenBank/DDBJ whole genome shotgun (WGS) entry which is preliminary data.</text>
</comment>
<evidence type="ECO:0000313" key="2">
    <source>
        <dbReference type="Proteomes" id="UP001500683"/>
    </source>
</evidence>
<dbReference type="Proteomes" id="UP001500683">
    <property type="component" value="Unassembled WGS sequence"/>
</dbReference>
<name>A0ABP7WPW5_9ACTN</name>
<organism evidence="1 2">
    <name type="scientific">Actinomadura miaoliensis</name>
    <dbReference type="NCBI Taxonomy" id="430685"/>
    <lineage>
        <taxon>Bacteria</taxon>
        <taxon>Bacillati</taxon>
        <taxon>Actinomycetota</taxon>
        <taxon>Actinomycetes</taxon>
        <taxon>Streptosporangiales</taxon>
        <taxon>Thermomonosporaceae</taxon>
        <taxon>Actinomadura</taxon>
    </lineage>
</organism>
<accession>A0ABP7WPW5</accession>
<protein>
    <submittedName>
        <fullName evidence="1">Uncharacterized protein</fullName>
    </submittedName>
</protein>
<keyword evidence="2" id="KW-1185">Reference proteome</keyword>
<proteinExistence type="predicted"/>
<evidence type="ECO:0000313" key="1">
    <source>
        <dbReference type="EMBL" id="GAA4093560.1"/>
    </source>
</evidence>
<gene>
    <name evidence="1" type="ORF">GCM10022214_64550</name>
</gene>